<gene>
    <name evidence="2" type="ORF">g.22017</name>
</gene>
<feature type="non-terminal residue" evidence="2">
    <location>
        <position position="244"/>
    </location>
</feature>
<dbReference type="PANTHER" id="PTHR21356:SF1">
    <property type="entry name" value="ARMADILLO REPEAT-CONTAINING PROTEIN 2"/>
    <property type="match status" value="1"/>
</dbReference>
<dbReference type="PANTHER" id="PTHR21356">
    <property type="entry name" value="ARMADILLO REPEAT CONTAINING 2"/>
    <property type="match status" value="1"/>
</dbReference>
<evidence type="ECO:0000256" key="1">
    <source>
        <dbReference type="SAM" id="MobiDB-lite"/>
    </source>
</evidence>
<protein>
    <submittedName>
        <fullName evidence="2">Uncharacterized protein</fullName>
    </submittedName>
</protein>
<proteinExistence type="predicted"/>
<dbReference type="AlphaFoldDB" id="A0A1B6GFV8"/>
<dbReference type="GO" id="GO:0044782">
    <property type="term" value="P:cilium organization"/>
    <property type="evidence" value="ECO:0007669"/>
    <property type="project" value="TreeGrafter"/>
</dbReference>
<reference evidence="2" key="1">
    <citation type="submission" date="2015-11" db="EMBL/GenBank/DDBJ databases">
        <title>De novo transcriptome assembly of four potential Pierce s Disease insect vectors from Arizona vineyards.</title>
        <authorList>
            <person name="Tassone E.E."/>
        </authorList>
    </citation>
    <scope>NUCLEOTIDE SEQUENCE</scope>
</reference>
<dbReference type="EMBL" id="GECZ01008451">
    <property type="protein sequence ID" value="JAS61318.1"/>
    <property type="molecule type" value="Transcribed_RNA"/>
</dbReference>
<feature type="compositionally biased region" description="Basic and acidic residues" evidence="1">
    <location>
        <begin position="196"/>
        <end position="230"/>
    </location>
</feature>
<organism evidence="2">
    <name type="scientific">Cuerna arida</name>
    <dbReference type="NCBI Taxonomy" id="1464854"/>
    <lineage>
        <taxon>Eukaryota</taxon>
        <taxon>Metazoa</taxon>
        <taxon>Ecdysozoa</taxon>
        <taxon>Arthropoda</taxon>
        <taxon>Hexapoda</taxon>
        <taxon>Insecta</taxon>
        <taxon>Pterygota</taxon>
        <taxon>Neoptera</taxon>
        <taxon>Paraneoptera</taxon>
        <taxon>Hemiptera</taxon>
        <taxon>Auchenorrhyncha</taxon>
        <taxon>Membracoidea</taxon>
        <taxon>Cicadellidae</taxon>
        <taxon>Cicadellinae</taxon>
        <taxon>Proconiini</taxon>
        <taxon>Cuerna</taxon>
    </lineage>
</organism>
<dbReference type="InterPro" id="IPR038905">
    <property type="entry name" value="ARMC2"/>
</dbReference>
<feature type="region of interest" description="Disordered" evidence="1">
    <location>
        <begin position="187"/>
        <end position="244"/>
    </location>
</feature>
<evidence type="ECO:0000313" key="2">
    <source>
        <dbReference type="EMBL" id="JAS61318.1"/>
    </source>
</evidence>
<accession>A0A1B6GFV8</accession>
<name>A0A1B6GFV8_9HEMI</name>
<sequence length="244" mass="27291">MATVANKVNMMETRSQYNPFYTPPSCIIKTSAEIVSEARAAMEHKAVRAVNTKRPFTPRDSHRILFGRNNSGRPPSAISLGQVKFHDFESTLPKLSSGNVSCLYAGEKLPKLQRTRLPAITDVRRKKHYKSATSLDNLPEEVETDIQPDVAVVRQTHSSPKERTSVDILAGSPTLMPQDLWASVRQPISEESGEEPTPRRSEQEVVMPREKFPPVLDVQKKTDRGLRDFKSLAFSEPRGSPKGI</sequence>